<proteinExistence type="predicted"/>
<dbReference type="Gene3D" id="1.25.40.10">
    <property type="entry name" value="Tetratricopeptide repeat domain"/>
    <property type="match status" value="1"/>
</dbReference>
<reference evidence="1 2" key="1">
    <citation type="submission" date="2020-04" db="EMBL/GenBank/DDBJ databases">
        <title>A Flavivirga sp. nov.</title>
        <authorList>
            <person name="Sun X."/>
        </authorList>
    </citation>
    <scope>NUCLEOTIDE SEQUENCE [LARGE SCALE GENOMIC DNA]</scope>
    <source>
        <strain evidence="1 2">Y03</strain>
    </source>
</reference>
<keyword evidence="2" id="KW-1185">Reference proteome</keyword>
<name>A0ABX1S014_9FLAO</name>
<evidence type="ECO:0000313" key="2">
    <source>
        <dbReference type="Proteomes" id="UP000746690"/>
    </source>
</evidence>
<gene>
    <name evidence="1" type="ORF">HHX25_10720</name>
</gene>
<accession>A0ABX1S014</accession>
<evidence type="ECO:0000313" key="1">
    <source>
        <dbReference type="EMBL" id="NMH87982.1"/>
    </source>
</evidence>
<sequence length="283" mass="33159">MNVTGETNLEVFLELIQLVIKKSGIRKPLNEFKGHEQNTLADKIKSILNPNGDIYPISANAIRDYRFMSDPDNWKYPFSVSEGKLDVLCQYIEEVSWKRFVSDRIDGVIADFNDSFYRSDNIFPLIYEKASEINNMIIQGEKLLKQNNNSVEILFNIGVGLLFKGYFKKAENLFNKCCDLESHNSKLHFFKSLSLLDGKRPFRHKKIRIDGIIEHLNKSIQFNSEGITYYSELLHLIYQDFHQRIGYSYQRIRLTKHSPQLEWLQFLEICTGIPYKEIEKTLI</sequence>
<dbReference type="Proteomes" id="UP000746690">
    <property type="component" value="Unassembled WGS sequence"/>
</dbReference>
<protein>
    <recommendedName>
        <fullName evidence="3">Tetratricopeptide repeat protein</fullName>
    </recommendedName>
</protein>
<organism evidence="1 2">
    <name type="scientific">Flavivirga algicola</name>
    <dbReference type="NCBI Taxonomy" id="2729136"/>
    <lineage>
        <taxon>Bacteria</taxon>
        <taxon>Pseudomonadati</taxon>
        <taxon>Bacteroidota</taxon>
        <taxon>Flavobacteriia</taxon>
        <taxon>Flavobacteriales</taxon>
        <taxon>Flavobacteriaceae</taxon>
        <taxon>Flavivirga</taxon>
    </lineage>
</organism>
<dbReference type="EMBL" id="JABBHF010000005">
    <property type="protein sequence ID" value="NMH87982.1"/>
    <property type="molecule type" value="Genomic_DNA"/>
</dbReference>
<evidence type="ECO:0008006" key="3">
    <source>
        <dbReference type="Google" id="ProtNLM"/>
    </source>
</evidence>
<comment type="caution">
    <text evidence="1">The sequence shown here is derived from an EMBL/GenBank/DDBJ whole genome shotgun (WGS) entry which is preliminary data.</text>
</comment>
<dbReference type="SUPFAM" id="SSF48452">
    <property type="entry name" value="TPR-like"/>
    <property type="match status" value="1"/>
</dbReference>
<dbReference type="RefSeq" id="WP_169673002.1">
    <property type="nucleotide sequence ID" value="NZ_JABBHF010000005.1"/>
</dbReference>
<dbReference type="InterPro" id="IPR011990">
    <property type="entry name" value="TPR-like_helical_dom_sf"/>
</dbReference>